<dbReference type="AlphaFoldDB" id="A0A4D6LG67"/>
<dbReference type="EMBL" id="CP039347">
    <property type="protein sequence ID" value="QCD87649.1"/>
    <property type="molecule type" value="Genomic_DNA"/>
</dbReference>
<accession>A0A4D6LG67</accession>
<dbReference type="Proteomes" id="UP000501690">
    <property type="component" value="Linkage Group LG3"/>
</dbReference>
<keyword evidence="2" id="KW-1185">Reference proteome</keyword>
<reference evidence="1 2" key="1">
    <citation type="submission" date="2019-04" db="EMBL/GenBank/DDBJ databases">
        <title>An improved genome assembly and genetic linkage map for asparagus bean, Vigna unguiculata ssp. sesquipedialis.</title>
        <authorList>
            <person name="Xia Q."/>
            <person name="Zhang R."/>
            <person name="Dong Y."/>
        </authorList>
    </citation>
    <scope>NUCLEOTIDE SEQUENCE [LARGE SCALE GENOMIC DNA]</scope>
    <source>
        <tissue evidence="1">Leaf</tissue>
    </source>
</reference>
<organism evidence="1 2">
    <name type="scientific">Vigna unguiculata</name>
    <name type="common">Cowpea</name>
    <dbReference type="NCBI Taxonomy" id="3917"/>
    <lineage>
        <taxon>Eukaryota</taxon>
        <taxon>Viridiplantae</taxon>
        <taxon>Streptophyta</taxon>
        <taxon>Embryophyta</taxon>
        <taxon>Tracheophyta</taxon>
        <taxon>Spermatophyta</taxon>
        <taxon>Magnoliopsida</taxon>
        <taxon>eudicotyledons</taxon>
        <taxon>Gunneridae</taxon>
        <taxon>Pentapetalae</taxon>
        <taxon>rosids</taxon>
        <taxon>fabids</taxon>
        <taxon>Fabales</taxon>
        <taxon>Fabaceae</taxon>
        <taxon>Papilionoideae</taxon>
        <taxon>50 kb inversion clade</taxon>
        <taxon>NPAAA clade</taxon>
        <taxon>indigoferoid/millettioid clade</taxon>
        <taxon>Phaseoleae</taxon>
        <taxon>Vigna</taxon>
    </lineage>
</organism>
<proteinExistence type="predicted"/>
<evidence type="ECO:0000313" key="1">
    <source>
        <dbReference type="EMBL" id="QCD87649.1"/>
    </source>
</evidence>
<protein>
    <submittedName>
        <fullName evidence="1">Uncharacterized protein</fullName>
    </submittedName>
</protein>
<gene>
    <name evidence="1" type="ORF">DEO72_LG3g2188</name>
</gene>
<evidence type="ECO:0000313" key="2">
    <source>
        <dbReference type="Proteomes" id="UP000501690"/>
    </source>
</evidence>
<name>A0A4D6LG67_VIGUN</name>
<sequence length="55" mass="6075">MVREDTAMAARTLSGSWVGMEARCSDDGERYCVLARKMEASMVHDVSADFFGDLV</sequence>